<feature type="non-terminal residue" evidence="1">
    <location>
        <position position="1"/>
    </location>
</feature>
<organism evidence="1">
    <name type="scientific">Brassica oleracea</name>
    <name type="common">Wild cabbage</name>
    <dbReference type="NCBI Taxonomy" id="3712"/>
    <lineage>
        <taxon>Eukaryota</taxon>
        <taxon>Viridiplantae</taxon>
        <taxon>Streptophyta</taxon>
        <taxon>Embryophyta</taxon>
        <taxon>Tracheophyta</taxon>
        <taxon>Spermatophyta</taxon>
        <taxon>Magnoliopsida</taxon>
        <taxon>eudicotyledons</taxon>
        <taxon>Gunneridae</taxon>
        <taxon>Pentapetalae</taxon>
        <taxon>rosids</taxon>
        <taxon>malvids</taxon>
        <taxon>Brassicales</taxon>
        <taxon>Brassicaceae</taxon>
        <taxon>Brassiceae</taxon>
        <taxon>Brassica</taxon>
    </lineage>
</organism>
<dbReference type="InterPro" id="IPR032675">
    <property type="entry name" value="LRR_dom_sf"/>
</dbReference>
<evidence type="ECO:0008006" key="2">
    <source>
        <dbReference type="Google" id="ProtNLM"/>
    </source>
</evidence>
<dbReference type="SUPFAM" id="SSF52047">
    <property type="entry name" value="RNI-like"/>
    <property type="match status" value="1"/>
</dbReference>
<dbReference type="AlphaFoldDB" id="A0A3P6F0A0"/>
<sequence length="75" mass="8471">ELPLLKWVDLSHSTKLTDLSALSKAYDLRRLNLKGCTSLDKLPEEMGNMKQLVFLNLRGCTTLSTLPERLNLISL</sequence>
<proteinExistence type="predicted"/>
<dbReference type="Gene3D" id="3.80.10.10">
    <property type="entry name" value="Ribonuclease Inhibitor"/>
    <property type="match status" value="1"/>
</dbReference>
<gene>
    <name evidence="1" type="ORF">BOLC7T43362H</name>
</gene>
<reference evidence="1" key="1">
    <citation type="submission" date="2018-11" db="EMBL/GenBank/DDBJ databases">
        <authorList>
            <consortium name="Genoscope - CEA"/>
            <person name="William W."/>
        </authorList>
    </citation>
    <scope>NUCLEOTIDE SEQUENCE</scope>
</reference>
<name>A0A3P6F0A0_BRAOL</name>
<protein>
    <recommendedName>
        <fullName evidence="2">Disease resistance protein</fullName>
    </recommendedName>
</protein>
<dbReference type="EMBL" id="LR031876">
    <property type="protein sequence ID" value="VDD37802.1"/>
    <property type="molecule type" value="Genomic_DNA"/>
</dbReference>
<accession>A0A3P6F0A0</accession>
<feature type="non-terminal residue" evidence="1">
    <location>
        <position position="75"/>
    </location>
</feature>
<evidence type="ECO:0000313" key="1">
    <source>
        <dbReference type="EMBL" id="VDD37802.1"/>
    </source>
</evidence>